<organism evidence="2 3">
    <name type="scientific">Dactylellina haptotyla (strain CBS 200.50)</name>
    <name type="common">Nematode-trapping fungus</name>
    <name type="synonym">Monacrosporium haptotylum</name>
    <dbReference type="NCBI Taxonomy" id="1284197"/>
    <lineage>
        <taxon>Eukaryota</taxon>
        <taxon>Fungi</taxon>
        <taxon>Dikarya</taxon>
        <taxon>Ascomycota</taxon>
        <taxon>Pezizomycotina</taxon>
        <taxon>Orbiliomycetes</taxon>
        <taxon>Orbiliales</taxon>
        <taxon>Orbiliaceae</taxon>
        <taxon>Dactylellina</taxon>
    </lineage>
</organism>
<proteinExistence type="predicted"/>
<protein>
    <submittedName>
        <fullName evidence="2">Uncharacterized protein</fullName>
    </submittedName>
</protein>
<gene>
    <name evidence="2" type="ORF">H072_10379</name>
</gene>
<comment type="caution">
    <text evidence="2">The sequence shown here is derived from an EMBL/GenBank/DDBJ whole genome shotgun (WGS) entry which is preliminary data.</text>
</comment>
<dbReference type="EMBL" id="AQGS01000962">
    <property type="protein sequence ID" value="EPS36129.1"/>
    <property type="molecule type" value="Genomic_DNA"/>
</dbReference>
<evidence type="ECO:0000313" key="3">
    <source>
        <dbReference type="Proteomes" id="UP000015100"/>
    </source>
</evidence>
<keyword evidence="3" id="KW-1185">Reference proteome</keyword>
<dbReference type="AlphaFoldDB" id="S8A0A8"/>
<evidence type="ECO:0000256" key="1">
    <source>
        <dbReference type="SAM" id="MobiDB-lite"/>
    </source>
</evidence>
<evidence type="ECO:0000313" key="2">
    <source>
        <dbReference type="EMBL" id="EPS36129.1"/>
    </source>
</evidence>
<name>S8A0A8_DACHA</name>
<feature type="compositionally biased region" description="Polar residues" evidence="1">
    <location>
        <begin position="8"/>
        <end position="22"/>
    </location>
</feature>
<feature type="region of interest" description="Disordered" evidence="1">
    <location>
        <begin position="1"/>
        <end position="34"/>
    </location>
</feature>
<accession>S8A0A8</accession>
<sequence length="49" mass="5231">MVVPLLSSAEQPPSEQATQTTAEPAVHNKRQQSLQSTLGVANGLNFKII</sequence>
<dbReference type="Proteomes" id="UP000015100">
    <property type="component" value="Unassembled WGS sequence"/>
</dbReference>
<reference evidence="2 3" key="1">
    <citation type="journal article" date="2013" name="PLoS Genet.">
        <title>Genomic mechanisms accounting for the adaptation to parasitism in nematode-trapping fungi.</title>
        <authorList>
            <person name="Meerupati T."/>
            <person name="Andersson K.M."/>
            <person name="Friman E."/>
            <person name="Kumar D."/>
            <person name="Tunlid A."/>
            <person name="Ahren D."/>
        </authorList>
    </citation>
    <scope>NUCLEOTIDE SEQUENCE [LARGE SCALE GENOMIC DNA]</scope>
    <source>
        <strain evidence="2 3">CBS 200.50</strain>
    </source>
</reference>
<dbReference type="HOGENOM" id="CLU_3143032_0_0_1"/>
<reference evidence="3" key="2">
    <citation type="submission" date="2013-04" db="EMBL/GenBank/DDBJ databases">
        <title>Genomic mechanisms accounting for the adaptation to parasitism in nematode-trapping fungi.</title>
        <authorList>
            <person name="Ahren D.G."/>
        </authorList>
    </citation>
    <scope>NUCLEOTIDE SEQUENCE [LARGE SCALE GENOMIC DNA]</scope>
    <source>
        <strain evidence="3">CBS 200.50</strain>
    </source>
</reference>